<keyword evidence="3" id="KW-1185">Reference proteome</keyword>
<feature type="compositionally biased region" description="Polar residues" evidence="1">
    <location>
        <begin position="898"/>
        <end position="907"/>
    </location>
</feature>
<feature type="compositionally biased region" description="Polar residues" evidence="1">
    <location>
        <begin position="177"/>
        <end position="192"/>
    </location>
</feature>
<feature type="region of interest" description="Disordered" evidence="1">
    <location>
        <begin position="613"/>
        <end position="632"/>
    </location>
</feature>
<feature type="compositionally biased region" description="Basic residues" evidence="1">
    <location>
        <begin position="760"/>
        <end position="770"/>
    </location>
</feature>
<evidence type="ECO:0000313" key="2">
    <source>
        <dbReference type="EMBL" id="KPM39679.1"/>
    </source>
</evidence>
<feature type="compositionally biased region" description="Polar residues" evidence="1">
    <location>
        <begin position="386"/>
        <end position="399"/>
    </location>
</feature>
<feature type="compositionally biased region" description="Polar residues" evidence="1">
    <location>
        <begin position="742"/>
        <end position="752"/>
    </location>
</feature>
<dbReference type="AlphaFoldDB" id="A0A0P7BBE5"/>
<feature type="compositionally biased region" description="Low complexity" evidence="1">
    <location>
        <begin position="414"/>
        <end position="426"/>
    </location>
</feature>
<feature type="compositionally biased region" description="Polar residues" evidence="1">
    <location>
        <begin position="284"/>
        <end position="294"/>
    </location>
</feature>
<feature type="compositionally biased region" description="Basic and acidic residues" evidence="1">
    <location>
        <begin position="617"/>
        <end position="632"/>
    </location>
</feature>
<feature type="region of interest" description="Disordered" evidence="1">
    <location>
        <begin position="226"/>
        <end position="294"/>
    </location>
</feature>
<feature type="compositionally biased region" description="Basic and acidic residues" evidence="1">
    <location>
        <begin position="882"/>
        <end position="897"/>
    </location>
</feature>
<dbReference type="EMBL" id="LKCW01000100">
    <property type="protein sequence ID" value="KPM39679.1"/>
    <property type="molecule type" value="Genomic_DNA"/>
</dbReference>
<feature type="compositionally biased region" description="Polar residues" evidence="1">
    <location>
        <begin position="857"/>
        <end position="878"/>
    </location>
</feature>
<feature type="region of interest" description="Disordered" evidence="1">
    <location>
        <begin position="641"/>
        <end position="690"/>
    </location>
</feature>
<feature type="region of interest" description="Disordered" evidence="1">
    <location>
        <begin position="124"/>
        <end position="214"/>
    </location>
</feature>
<evidence type="ECO:0000313" key="3">
    <source>
        <dbReference type="Proteomes" id="UP000050424"/>
    </source>
</evidence>
<feature type="compositionally biased region" description="Polar residues" evidence="1">
    <location>
        <begin position="962"/>
        <end position="976"/>
    </location>
</feature>
<dbReference type="OrthoDB" id="5341904at2759"/>
<organism evidence="2 3">
    <name type="scientific">Neonectria ditissima</name>
    <dbReference type="NCBI Taxonomy" id="78410"/>
    <lineage>
        <taxon>Eukaryota</taxon>
        <taxon>Fungi</taxon>
        <taxon>Dikarya</taxon>
        <taxon>Ascomycota</taxon>
        <taxon>Pezizomycotina</taxon>
        <taxon>Sordariomycetes</taxon>
        <taxon>Hypocreomycetidae</taxon>
        <taxon>Hypocreales</taxon>
        <taxon>Nectriaceae</taxon>
        <taxon>Neonectria</taxon>
    </lineage>
</organism>
<feature type="region of interest" description="Disordered" evidence="1">
    <location>
        <begin position="335"/>
        <end position="430"/>
    </location>
</feature>
<feature type="compositionally biased region" description="Basic and acidic residues" evidence="1">
    <location>
        <begin position="718"/>
        <end position="727"/>
    </location>
</feature>
<name>A0A0P7BBE5_9HYPO</name>
<feature type="region of interest" description="Disordered" evidence="1">
    <location>
        <begin position="707"/>
        <end position="1006"/>
    </location>
</feature>
<dbReference type="Proteomes" id="UP000050424">
    <property type="component" value="Unassembled WGS sequence"/>
</dbReference>
<dbReference type="STRING" id="78410.A0A0P7BBE5"/>
<feature type="region of interest" description="Disordered" evidence="1">
    <location>
        <begin position="1"/>
        <end position="26"/>
    </location>
</feature>
<gene>
    <name evidence="2" type="ORF">AK830_g6846</name>
</gene>
<protein>
    <submittedName>
        <fullName evidence="2">Uncharacterized protein</fullName>
    </submittedName>
</protein>
<feature type="compositionally biased region" description="Polar residues" evidence="1">
    <location>
        <begin position="645"/>
        <end position="661"/>
    </location>
</feature>
<feature type="compositionally biased region" description="Low complexity" evidence="1">
    <location>
        <begin position="197"/>
        <end position="210"/>
    </location>
</feature>
<proteinExistence type="predicted"/>
<feature type="compositionally biased region" description="Low complexity" evidence="1">
    <location>
        <begin position="1069"/>
        <end position="1089"/>
    </location>
</feature>
<feature type="region of interest" description="Disordered" evidence="1">
    <location>
        <begin position="1068"/>
        <end position="1103"/>
    </location>
</feature>
<reference evidence="2 3" key="1">
    <citation type="submission" date="2015-09" db="EMBL/GenBank/DDBJ databases">
        <title>Draft genome of a European isolate of the apple canker pathogen Neonectria ditissima.</title>
        <authorList>
            <person name="Gomez-Cortecero A."/>
            <person name="Harrison R.J."/>
            <person name="Armitage A.D."/>
        </authorList>
    </citation>
    <scope>NUCLEOTIDE SEQUENCE [LARGE SCALE GENOMIC DNA]</scope>
    <source>
        <strain evidence="2 3">R09/05</strain>
    </source>
</reference>
<feature type="region of interest" description="Disordered" evidence="1">
    <location>
        <begin position="448"/>
        <end position="499"/>
    </location>
</feature>
<sequence>MDPSIINHRPHLLQPRSSTTYPMSRSSPSPHLSRFTLHSPLLCIVTFVFNPPFSFSFFSSQLVLRIPSSTLTLTRSHLTFAPTPIACPLTSSPLLDTCRDIKAHARSNAGDSSFKLQLPAPASSSSFQLQSQPTQPSQALRHTGLMGNTPSSEGSPPPQKLSKPRQLALITGLSDATDGSESQHGRFSNSYLAGSAPISPTQTSPTDPTDFGIGIALAGDELDNGMAPIARSSTRRDSRRWSVVSRTQSLQSEHSKPRSSIVGSSSRPDSLVGDGGPLPLARTESLQSLGQRGSSNFNVRNYEAQRSMTLDRDVIAEFPEMVMESHSPASEVTETTWKSSNPAHPSSAPITRSNSDVSAYMPTRRRSIIQTPGVATRAHRSGPPSARSSFRNSLPSTPNHTRHNSIESEVERTSSAPPAQSVSQPPERVVTPCEADYQQLGGMKFGSLRIINGSPGRSPRPDSTIEAERELAPGRPTFRTSYSGREAASFDTVTDPNKSPRKRLFKILDPSEAIAEGTGELGICEETPSSENGDGLVYVTVETLDIRDDPSAKPTAERIRLELERKTIKNLSRSDSGFISSPSSECSRMAASKADSGYSSNVSLRSLRSLRSAVTDVGRKSPEKAQDNASEHLRMEKAELRRPALSTSNTSPPAQVKTQKQTGRRATLPSIPPDHALPVKSPSRRSLPSLNRGAQSWILSLRTSPSREFQVLRSRPRSSPDDQDPHPVVENPDDLPDLPSLQDTSGTANGSRLQRLLSVSHRKGPPKVRNNRMADSRTPPSPSRALHSTPGTDAGGSRLQELRDEKSKETLRTIMSAGSTDVLQSASGCQGSNTHDGVKQDTAERPTQPPRRRSFREATQSFAQAATALLGSTKTPSTKVAKAPEEEPSRRRTEPVDNTHTQRNNKSGPPDSTAKRGTTKPKAREPRNNNQLVPVVARGSVQTSLAPVPYNVKKTKSPPPVSMQTRSGKQQRGQSTVKHRSPSTELATPRRLSVPRDPRRGLIHSYPPAQVAPTFYGQPFDNRVMSMSPQHMTALSGHQQMVWNVGPNQRLSPLPIAHAGQQQVIAMPTRQGQQRSQTRARSRTTASQQNPGHMPPRMQSIHDGNQLGQKWLQHYSPQANVQTHGMDAMMYQQYQQYQQFDQNFSPTPQQTQSRHRRAISQGAMNGPNPPFRVLHSYNSPAYRGVPIWG</sequence>
<comment type="caution">
    <text evidence="2">The sequence shown here is derived from an EMBL/GenBank/DDBJ whole genome shotgun (WGS) entry which is preliminary data.</text>
</comment>
<feature type="compositionally biased region" description="Polar residues" evidence="1">
    <location>
        <begin position="335"/>
        <end position="357"/>
    </location>
</feature>
<feature type="compositionally biased region" description="Basic and acidic residues" evidence="1">
    <location>
        <begin position="800"/>
        <end position="811"/>
    </location>
</feature>
<feature type="compositionally biased region" description="Polar residues" evidence="1">
    <location>
        <begin position="124"/>
        <end position="154"/>
    </location>
</feature>
<accession>A0A0P7BBE5</accession>
<feature type="compositionally biased region" description="Polar residues" evidence="1">
    <location>
        <begin position="15"/>
        <end position="26"/>
    </location>
</feature>
<feature type="compositionally biased region" description="Polar residues" evidence="1">
    <location>
        <begin position="816"/>
        <end position="835"/>
    </location>
</feature>
<evidence type="ECO:0000256" key="1">
    <source>
        <dbReference type="SAM" id="MobiDB-lite"/>
    </source>
</evidence>